<organism evidence="2 3">
    <name type="scientific">Neogemmobacter tilapiae</name>
    <dbReference type="NCBI Taxonomy" id="875041"/>
    <lineage>
        <taxon>Bacteria</taxon>
        <taxon>Pseudomonadati</taxon>
        <taxon>Pseudomonadota</taxon>
        <taxon>Alphaproteobacteria</taxon>
        <taxon>Rhodobacterales</taxon>
        <taxon>Paracoccaceae</taxon>
        <taxon>Neogemmobacter</taxon>
    </lineage>
</organism>
<dbReference type="AlphaFoldDB" id="A0A918TYF6"/>
<dbReference type="RefSeq" id="WP_189413581.1">
    <property type="nucleotide sequence ID" value="NZ_BMYJ01000016.1"/>
</dbReference>
<evidence type="ECO:0000313" key="3">
    <source>
        <dbReference type="Proteomes" id="UP000638981"/>
    </source>
</evidence>
<dbReference type="Pfam" id="PF21941">
    <property type="entry name" value="SMEK_N"/>
    <property type="match status" value="1"/>
</dbReference>
<feature type="domain" description="SMEK" evidence="1">
    <location>
        <begin position="11"/>
        <end position="147"/>
    </location>
</feature>
<protein>
    <recommendedName>
        <fullName evidence="1">SMEK domain-containing protein</fullName>
    </recommendedName>
</protein>
<evidence type="ECO:0000259" key="1">
    <source>
        <dbReference type="Pfam" id="PF21941"/>
    </source>
</evidence>
<dbReference type="EMBL" id="BMYJ01000016">
    <property type="protein sequence ID" value="GHC67357.1"/>
    <property type="molecule type" value="Genomic_DNA"/>
</dbReference>
<comment type="caution">
    <text evidence="2">The sequence shown here is derived from an EMBL/GenBank/DDBJ whole genome shotgun (WGS) entry which is preliminary data.</text>
</comment>
<evidence type="ECO:0000313" key="2">
    <source>
        <dbReference type="EMBL" id="GHC67357.1"/>
    </source>
</evidence>
<accession>A0A918TYF6</accession>
<reference evidence="2" key="1">
    <citation type="journal article" date="2014" name="Int. J. Syst. Evol. Microbiol.">
        <title>Complete genome sequence of Corynebacterium casei LMG S-19264T (=DSM 44701T), isolated from a smear-ripened cheese.</title>
        <authorList>
            <consortium name="US DOE Joint Genome Institute (JGI-PGF)"/>
            <person name="Walter F."/>
            <person name="Albersmeier A."/>
            <person name="Kalinowski J."/>
            <person name="Ruckert C."/>
        </authorList>
    </citation>
    <scope>NUCLEOTIDE SEQUENCE</scope>
    <source>
        <strain evidence="2">KCTC 23310</strain>
    </source>
</reference>
<keyword evidence="3" id="KW-1185">Reference proteome</keyword>
<dbReference type="InterPro" id="IPR047740">
    <property type="entry name" value="SMEK_dom"/>
</dbReference>
<proteinExistence type="predicted"/>
<dbReference type="Proteomes" id="UP000638981">
    <property type="component" value="Unassembled WGS sequence"/>
</dbReference>
<reference evidence="2" key="2">
    <citation type="submission" date="2020-09" db="EMBL/GenBank/DDBJ databases">
        <authorList>
            <person name="Sun Q."/>
            <person name="Kim S."/>
        </authorList>
    </citation>
    <scope>NUCLEOTIDE SEQUENCE</scope>
    <source>
        <strain evidence="2">KCTC 23310</strain>
    </source>
</reference>
<gene>
    <name evidence="2" type="ORF">GCM10007315_35510</name>
</gene>
<dbReference type="NCBIfam" id="NF033859">
    <property type="entry name" value="SMEK_N"/>
    <property type="match status" value="1"/>
</dbReference>
<sequence length="369" mass="41047">MTARGAFIGPIIDDLDTISSRVRARSKLGHTDLNRILEDFFKELLNLIYKANLVNLNESRRNAPGLDLGDTTSAIKRAFQVTSQASSQKINKTLHAITVADAALYDEIYVLVIGERQAKYQLDTSQAKRVGFEHPNIIGMTELASRIIGSEIDTIRAVYEKLRAELQRITVELEVAIDGKFATSLGGVVEDRPAVERSDASLLFAYDESGGLFASREEAQAALNGFIDRLELLPRMTRQFLGWLLDNTDLALGLDKPGMLSTGLSVNADLVSRKHSDQRVLHEDIRLLRSWKFVDYDDDGDGNSPRISIGFPGAHKTNLPEALPYFLFDRKLSAETLFSTMNFTVFGPPPVANTPVLAKKKRRNALRKK</sequence>
<name>A0A918TYF6_9RHOB</name>